<evidence type="ECO:0008006" key="4">
    <source>
        <dbReference type="Google" id="ProtNLM"/>
    </source>
</evidence>
<dbReference type="Proteomes" id="UP001059844">
    <property type="component" value="Chromosome"/>
</dbReference>
<protein>
    <recommendedName>
        <fullName evidence="4">Curlin</fullName>
    </recommendedName>
</protein>
<evidence type="ECO:0000313" key="2">
    <source>
        <dbReference type="EMBL" id="UUC45266.1"/>
    </source>
</evidence>
<organism evidence="2 3">
    <name type="scientific">Flavobacterium cerinum</name>
    <dbReference type="NCBI Taxonomy" id="2502784"/>
    <lineage>
        <taxon>Bacteria</taxon>
        <taxon>Pseudomonadati</taxon>
        <taxon>Bacteroidota</taxon>
        <taxon>Flavobacteriia</taxon>
        <taxon>Flavobacteriales</taxon>
        <taxon>Flavobacteriaceae</taxon>
        <taxon>Flavobacterium</taxon>
    </lineage>
</organism>
<keyword evidence="1" id="KW-0732">Signal</keyword>
<evidence type="ECO:0000313" key="3">
    <source>
        <dbReference type="Proteomes" id="UP001059844"/>
    </source>
</evidence>
<feature type="chain" id="PRO_5046840218" description="Curlin" evidence="1">
    <location>
        <begin position="21"/>
        <end position="160"/>
    </location>
</feature>
<gene>
    <name evidence="2" type="ORF">NOX80_16770</name>
</gene>
<proteinExistence type="predicted"/>
<dbReference type="RefSeq" id="WP_256550964.1">
    <property type="nucleotide sequence ID" value="NZ_CP101751.1"/>
</dbReference>
<dbReference type="EMBL" id="CP101751">
    <property type="protein sequence ID" value="UUC45266.1"/>
    <property type="molecule type" value="Genomic_DNA"/>
</dbReference>
<keyword evidence="3" id="KW-1185">Reference proteome</keyword>
<name>A0ABY5ISI7_9FLAO</name>
<accession>A0ABY5ISI7</accession>
<feature type="signal peptide" evidence="1">
    <location>
        <begin position="1"/>
        <end position="20"/>
    </location>
</feature>
<evidence type="ECO:0000256" key="1">
    <source>
        <dbReference type="SAM" id="SignalP"/>
    </source>
</evidence>
<sequence>MKRMLSYGLLFIMISGSLLAQEVQDLKEFGLIKQQEMVQQAQKEKSFSGNSIVTIQQVGYQNYANVTVKAMQNNINVSQLGNQNTLDLYKNAREINQSLVQKGNNNTISDFSANPYSIINNQVIQYGNNLNYTSYGTNSISDDMKIIQRGNSGSVLIFNR</sequence>
<reference evidence="2" key="1">
    <citation type="submission" date="2022-07" db="EMBL/GenBank/DDBJ databases">
        <title>Isolation, identification, and degradation of a PFOSA degrading strain from sewage treatment plant.</title>
        <authorList>
            <person name="Zhang L."/>
            <person name="Huo Y."/>
        </authorList>
    </citation>
    <scope>NUCLEOTIDE SEQUENCE</scope>
    <source>
        <strain evidence="2">C1</strain>
    </source>
</reference>